<dbReference type="Pfam" id="PF03176">
    <property type="entry name" value="MMPL"/>
    <property type="match status" value="1"/>
</dbReference>
<evidence type="ECO:0000256" key="5">
    <source>
        <dbReference type="ARBA" id="ARBA00023180"/>
    </source>
</evidence>
<dbReference type="EMBL" id="JBJQND010000018">
    <property type="protein sequence ID" value="KAL3837324.1"/>
    <property type="molecule type" value="Genomic_DNA"/>
</dbReference>
<reference evidence="9 10" key="1">
    <citation type="submission" date="2024-11" db="EMBL/GenBank/DDBJ databases">
        <title>Chromosome-level genome assembly of the freshwater bivalve Anodonta woodiana.</title>
        <authorList>
            <person name="Chen X."/>
        </authorList>
    </citation>
    <scope>NUCLEOTIDE SEQUENCE [LARGE SCALE GENOMIC DNA]</scope>
    <source>
        <strain evidence="9">MN2024</strain>
        <tissue evidence="9">Gills</tissue>
    </source>
</reference>
<feature type="transmembrane region" description="Helical" evidence="7">
    <location>
        <begin position="455"/>
        <end position="476"/>
    </location>
</feature>
<feature type="transmembrane region" description="Helical" evidence="7">
    <location>
        <begin position="488"/>
        <end position="514"/>
    </location>
</feature>
<protein>
    <recommendedName>
        <fullName evidence="8">SSD domain-containing protein</fullName>
    </recommendedName>
</protein>
<gene>
    <name evidence="9" type="ORF">ACJMK2_022690</name>
</gene>
<feature type="domain" description="SSD" evidence="8">
    <location>
        <begin position="420"/>
        <end position="513"/>
    </location>
</feature>
<keyword evidence="10" id="KW-1185">Reference proteome</keyword>
<dbReference type="Gene3D" id="1.20.1640.10">
    <property type="entry name" value="Multidrug efflux transporter AcrB transmembrane domain"/>
    <property type="match status" value="2"/>
</dbReference>
<feature type="transmembrane region" description="Helical" evidence="7">
    <location>
        <begin position="411"/>
        <end position="434"/>
    </location>
</feature>
<comment type="subcellular location">
    <subcellularLocation>
        <location evidence="1">Membrane</location>
        <topology evidence="1">Multi-pass membrane protein</topology>
    </subcellularLocation>
</comment>
<feature type="transmembrane region" description="Helical" evidence="7">
    <location>
        <begin position="1006"/>
        <end position="1030"/>
    </location>
</feature>
<organism evidence="9 10">
    <name type="scientific">Sinanodonta woodiana</name>
    <name type="common">Chinese pond mussel</name>
    <name type="synonym">Anodonta woodiana</name>
    <dbReference type="NCBI Taxonomy" id="1069815"/>
    <lineage>
        <taxon>Eukaryota</taxon>
        <taxon>Metazoa</taxon>
        <taxon>Spiralia</taxon>
        <taxon>Lophotrochozoa</taxon>
        <taxon>Mollusca</taxon>
        <taxon>Bivalvia</taxon>
        <taxon>Autobranchia</taxon>
        <taxon>Heteroconchia</taxon>
        <taxon>Palaeoheterodonta</taxon>
        <taxon>Unionida</taxon>
        <taxon>Unionoidea</taxon>
        <taxon>Unionidae</taxon>
        <taxon>Unioninae</taxon>
        <taxon>Sinanodonta</taxon>
    </lineage>
</organism>
<keyword evidence="5" id="KW-0325">Glycoprotein</keyword>
<evidence type="ECO:0000256" key="2">
    <source>
        <dbReference type="ARBA" id="ARBA00022692"/>
    </source>
</evidence>
<feature type="transmembrane region" description="Helical" evidence="7">
    <location>
        <begin position="1105"/>
        <end position="1134"/>
    </location>
</feature>
<feature type="transmembrane region" description="Helical" evidence="7">
    <location>
        <begin position="356"/>
        <end position="376"/>
    </location>
</feature>
<dbReference type="InterPro" id="IPR004869">
    <property type="entry name" value="MMPL_dom"/>
</dbReference>
<dbReference type="PANTHER" id="PTHR45951">
    <property type="entry name" value="PROTEIN DISPATCHED-RELATED"/>
    <property type="match status" value="1"/>
</dbReference>
<dbReference type="AlphaFoldDB" id="A0ABD3TJS8"/>
<keyword evidence="4 7" id="KW-0472">Membrane</keyword>
<feature type="transmembrane region" description="Helical" evidence="7">
    <location>
        <begin position="100"/>
        <end position="123"/>
    </location>
</feature>
<dbReference type="PANTHER" id="PTHR45951:SF7">
    <property type="entry name" value="SSD DOMAIN-CONTAINING PROTEIN"/>
    <property type="match status" value="1"/>
</dbReference>
<accession>A0ABD3TJS8</accession>
<dbReference type="InterPro" id="IPR000731">
    <property type="entry name" value="SSD"/>
</dbReference>
<feature type="transmembrane region" description="Helical" evidence="7">
    <location>
        <begin position="1079"/>
        <end position="1099"/>
    </location>
</feature>
<evidence type="ECO:0000256" key="3">
    <source>
        <dbReference type="ARBA" id="ARBA00022989"/>
    </source>
</evidence>
<feature type="domain" description="SSD" evidence="8">
    <location>
        <begin position="1008"/>
        <end position="1133"/>
    </location>
</feature>
<evidence type="ECO:0000313" key="9">
    <source>
        <dbReference type="EMBL" id="KAL3837324.1"/>
    </source>
</evidence>
<dbReference type="InterPro" id="IPR052081">
    <property type="entry name" value="Dispatched_Hh_regulator"/>
</dbReference>
<dbReference type="Proteomes" id="UP001634394">
    <property type="component" value="Unassembled WGS sequence"/>
</dbReference>
<feature type="transmembrane region" description="Helical" evidence="7">
    <location>
        <begin position="383"/>
        <end position="405"/>
    </location>
</feature>
<dbReference type="GO" id="GO:0016020">
    <property type="term" value="C:membrane"/>
    <property type="evidence" value="ECO:0007669"/>
    <property type="project" value="UniProtKB-SubCell"/>
</dbReference>
<dbReference type="InterPro" id="IPR053958">
    <property type="entry name" value="HMGCR/SNAP/NPC1-like_SSD"/>
</dbReference>
<keyword evidence="2 7" id="KW-0812">Transmembrane</keyword>
<comment type="similarity">
    <text evidence="6">Belongs to the dispatched family.</text>
</comment>
<feature type="transmembrane region" description="Helical" evidence="7">
    <location>
        <begin position="979"/>
        <end position="999"/>
    </location>
</feature>
<sequence>MVKVSNTIAEPCQAKVSGFKISEAVVVMHNGLAQPQNTDVHVSEETIEGDAAAKANEKRKEEKNLNTDLLKQEVEDRKRKRREKEPFIVCRLMVKYPKTFFSITVTGHLILSIITGILIIAGYDLFPTEFEKVPMEIWSAPWRLRDFAWRYRDQNEHHYDRKLNNAKHAFWYRSTAYGRGNIELIYEVKGGNVFTEDNLRLIQSIEDEIMKLPNFESYCQQDEMYHCVKPTSVLRLFDGTFSWLDPSFTDPTFLNISHVLYTAKTDKRTKAQFLYFLGKTHEITPTYSFSSITRSIISIGYPLEGHGSKEDMENAMQKYLVSTVKSKLLSLQAETKAFELVYWCHLMFLHDVVQQAIADMLLSIGSMIFIFSVMLYHTRSLWISGWGTISMFSCFCVTNLIYRIVLDFRYFGYFHILTIFIILGIGVDDMFVFYDVWRATGYQNYPSLAHRLSDAYSKSVLSMLYTSFTTAVAFFAGAVSPLLAIKSFGLFSGILVTVNYISVIVFFPTVVIMYHLKFDDFRWPCFNIKSFLSRVSKRSTPMEMNRTEIFVTADDDYGFLRMNRNGRLNSKNVTTYNNEIIQGNMYTVRDFKAPNSTIELANSSFSKGMTNPSFEPSASIENLEPIPLSTLPSLRINNTLSPKEKVSEDPSIQQITTKKKHVLVRFFTTYYFYFITHRIIRWIILVVLIVLVTCLSYSASRMENDNEQVQIYDSNHNYGKAVRHEAYSFVASEADNVAVVYIVWGLMERDISECHFSDTRCIGKEAYDPFFNPNTPKAQAGFKMFCDRLKAVSAEEIEELKIKRDYTTGELEIVCFIDELQDYLMKHAPLGINWSLPWDLKKTVDFMRFNSQFYDTSNFNVSFSNILQVPISYWLNDGYTYRNKQAFKKYDSLIGEELSTHSKPLRTDPTVQYGNAIRYLAIQVNLTLSAYGTGYIEGLPVMNKWENFVSSEMAQMPEGMNRGFQLTVSTWHWLIVQEYLATNAVSGILLGLAIAFPILCIATQNIIVGFVATLSICCATICVIGIIPLAGWKMGILTSLNMNLVVGLAVDHVVHLAEGYHLSAHKDRLSRVRDMLEEMAVSVFFGAFTSLGAAVFMFFAKIQFFMQFGVFMFCTIGFSLLFAICFFTTLMGVLGPQNNVGNLKDLFKRCYNRFRRGNGGS</sequence>
<proteinExistence type="inferred from homology"/>
<evidence type="ECO:0000256" key="6">
    <source>
        <dbReference type="ARBA" id="ARBA00038046"/>
    </source>
</evidence>
<evidence type="ECO:0000256" key="4">
    <source>
        <dbReference type="ARBA" id="ARBA00023136"/>
    </source>
</evidence>
<name>A0ABD3TJS8_SINWO</name>
<dbReference type="SUPFAM" id="SSF82866">
    <property type="entry name" value="Multidrug efflux transporter AcrB transmembrane domain"/>
    <property type="match status" value="2"/>
</dbReference>
<comment type="caution">
    <text evidence="9">The sequence shown here is derived from an EMBL/GenBank/DDBJ whole genome shotgun (WGS) entry which is preliminary data.</text>
</comment>
<keyword evidence="3 7" id="KW-1133">Transmembrane helix</keyword>
<feature type="transmembrane region" description="Helical" evidence="7">
    <location>
        <begin position="679"/>
        <end position="699"/>
    </location>
</feature>
<dbReference type="Pfam" id="PF12349">
    <property type="entry name" value="Sterol-sensing"/>
    <property type="match status" value="1"/>
</dbReference>
<dbReference type="PROSITE" id="PS50156">
    <property type="entry name" value="SSD"/>
    <property type="match status" value="2"/>
</dbReference>
<evidence type="ECO:0000256" key="7">
    <source>
        <dbReference type="SAM" id="Phobius"/>
    </source>
</evidence>
<evidence type="ECO:0000259" key="8">
    <source>
        <dbReference type="PROSITE" id="PS50156"/>
    </source>
</evidence>
<evidence type="ECO:0000313" key="10">
    <source>
        <dbReference type="Proteomes" id="UP001634394"/>
    </source>
</evidence>
<evidence type="ECO:0000256" key="1">
    <source>
        <dbReference type="ARBA" id="ARBA00004141"/>
    </source>
</evidence>